<feature type="compositionally biased region" description="Polar residues" evidence="10">
    <location>
        <begin position="212"/>
        <end position="227"/>
    </location>
</feature>
<feature type="compositionally biased region" description="Basic and acidic residues" evidence="10">
    <location>
        <begin position="156"/>
        <end position="169"/>
    </location>
</feature>
<evidence type="ECO:0000313" key="13">
    <source>
        <dbReference type="Proteomes" id="UP000001593"/>
    </source>
</evidence>
<dbReference type="Pfam" id="PF00443">
    <property type="entry name" value="UCH"/>
    <property type="match status" value="1"/>
</dbReference>
<dbReference type="eggNOG" id="KOG1870">
    <property type="taxonomic scope" value="Eukaryota"/>
</dbReference>
<feature type="compositionally biased region" description="Basic and acidic residues" evidence="10">
    <location>
        <begin position="254"/>
        <end position="275"/>
    </location>
</feature>
<dbReference type="Proteomes" id="UP000001593">
    <property type="component" value="Unassembled WGS sequence"/>
</dbReference>
<feature type="region of interest" description="Disordered" evidence="10">
    <location>
        <begin position="197"/>
        <end position="275"/>
    </location>
</feature>
<dbReference type="OMA" id="QKCPRPV"/>
<accession>A7SHT5</accession>
<dbReference type="InterPro" id="IPR002110">
    <property type="entry name" value="Ankyrin_rpt"/>
</dbReference>
<dbReference type="SUPFAM" id="SSF48403">
    <property type="entry name" value="Ankyrin repeat"/>
    <property type="match status" value="1"/>
</dbReference>
<feature type="compositionally biased region" description="Basic and acidic residues" evidence="10">
    <location>
        <begin position="1222"/>
        <end position="1262"/>
    </location>
</feature>
<dbReference type="GO" id="GO:0016579">
    <property type="term" value="P:protein deubiquitination"/>
    <property type="evidence" value="ECO:0007669"/>
    <property type="project" value="InterPro"/>
</dbReference>
<dbReference type="EMBL" id="DS469663">
    <property type="protein sequence ID" value="EDO36683.1"/>
    <property type="molecule type" value="Genomic_DNA"/>
</dbReference>
<keyword evidence="9" id="KW-0175">Coiled coil</keyword>
<evidence type="ECO:0000256" key="2">
    <source>
        <dbReference type="ARBA" id="ARBA00009085"/>
    </source>
</evidence>
<evidence type="ECO:0000256" key="4">
    <source>
        <dbReference type="ARBA" id="ARBA00022670"/>
    </source>
</evidence>
<dbReference type="PANTHER" id="PTHR21646">
    <property type="entry name" value="UBIQUITIN CARBOXYL-TERMINAL HYDROLASE"/>
    <property type="match status" value="1"/>
</dbReference>
<evidence type="ECO:0000256" key="8">
    <source>
        <dbReference type="PROSITE-ProRule" id="PRU00023"/>
    </source>
</evidence>
<feature type="repeat" description="ANK" evidence="8">
    <location>
        <begin position="1563"/>
        <end position="1595"/>
    </location>
</feature>
<comment type="similarity">
    <text evidence="2">Belongs to the peptidase C19 family.</text>
</comment>
<dbReference type="GO" id="GO:0006508">
    <property type="term" value="P:proteolysis"/>
    <property type="evidence" value="ECO:0007669"/>
    <property type="project" value="UniProtKB-KW"/>
</dbReference>
<keyword evidence="7" id="KW-0788">Thiol protease</keyword>
<feature type="repeat" description="ANK" evidence="8">
    <location>
        <begin position="1527"/>
        <end position="1562"/>
    </location>
</feature>
<evidence type="ECO:0000256" key="9">
    <source>
        <dbReference type="SAM" id="Coils"/>
    </source>
</evidence>
<feature type="compositionally biased region" description="Basic and acidic residues" evidence="10">
    <location>
        <begin position="692"/>
        <end position="716"/>
    </location>
</feature>
<evidence type="ECO:0000313" key="12">
    <source>
        <dbReference type="EMBL" id="EDO36683.1"/>
    </source>
</evidence>
<evidence type="ECO:0000256" key="6">
    <source>
        <dbReference type="ARBA" id="ARBA00022801"/>
    </source>
</evidence>
<feature type="compositionally biased region" description="Basic and acidic residues" evidence="10">
    <location>
        <begin position="1164"/>
        <end position="1194"/>
    </location>
</feature>
<dbReference type="GO" id="GO:0004843">
    <property type="term" value="F:cysteine-type deubiquitinase activity"/>
    <property type="evidence" value="ECO:0007669"/>
    <property type="project" value="UniProtKB-EC"/>
</dbReference>
<dbReference type="InterPro" id="IPR018200">
    <property type="entry name" value="USP_CS"/>
</dbReference>
<dbReference type="PANTHER" id="PTHR21646:SF24">
    <property type="entry name" value="UBIQUITIN CARBOXYL-TERMINAL HYDROLASE"/>
    <property type="match status" value="1"/>
</dbReference>
<dbReference type="PROSITE" id="PS50297">
    <property type="entry name" value="ANK_REP_REGION"/>
    <property type="match status" value="2"/>
</dbReference>
<reference evidence="12 13" key="1">
    <citation type="journal article" date="2007" name="Science">
        <title>Sea anemone genome reveals ancestral eumetazoan gene repertoire and genomic organization.</title>
        <authorList>
            <person name="Putnam N.H."/>
            <person name="Srivastava M."/>
            <person name="Hellsten U."/>
            <person name="Dirks B."/>
            <person name="Chapman J."/>
            <person name="Salamov A."/>
            <person name="Terry A."/>
            <person name="Shapiro H."/>
            <person name="Lindquist E."/>
            <person name="Kapitonov V.V."/>
            <person name="Jurka J."/>
            <person name="Genikhovich G."/>
            <person name="Grigoriev I.V."/>
            <person name="Lucas S.M."/>
            <person name="Steele R.E."/>
            <person name="Finnerty J.R."/>
            <person name="Technau U."/>
            <person name="Martindale M.Q."/>
            <person name="Rokhsar D.S."/>
        </authorList>
    </citation>
    <scope>NUCLEOTIDE SEQUENCE [LARGE SCALE GENOMIC DNA]</scope>
    <source>
        <strain evidence="13">CH2 X CH6</strain>
    </source>
</reference>
<protein>
    <recommendedName>
        <fullName evidence="3">ubiquitinyl hydrolase 1</fullName>
        <ecNumber evidence="3">3.4.19.12</ecNumber>
    </recommendedName>
</protein>
<organism evidence="12 13">
    <name type="scientific">Nematostella vectensis</name>
    <name type="common">Starlet sea anemone</name>
    <dbReference type="NCBI Taxonomy" id="45351"/>
    <lineage>
        <taxon>Eukaryota</taxon>
        <taxon>Metazoa</taxon>
        <taxon>Cnidaria</taxon>
        <taxon>Anthozoa</taxon>
        <taxon>Hexacorallia</taxon>
        <taxon>Actiniaria</taxon>
        <taxon>Edwardsiidae</taxon>
        <taxon>Nematostella</taxon>
    </lineage>
</organism>
<dbReference type="InterPro" id="IPR028889">
    <property type="entry name" value="USP"/>
</dbReference>
<feature type="compositionally biased region" description="Basic and acidic residues" evidence="10">
    <location>
        <begin position="1382"/>
        <end position="1403"/>
    </location>
</feature>
<dbReference type="CDD" id="cd02257">
    <property type="entry name" value="Peptidase_C19"/>
    <property type="match status" value="1"/>
</dbReference>
<dbReference type="Gene3D" id="1.25.40.20">
    <property type="entry name" value="Ankyrin repeat-containing domain"/>
    <property type="match status" value="1"/>
</dbReference>
<keyword evidence="5" id="KW-0833">Ubl conjugation pathway</keyword>
<feature type="region of interest" description="Disordered" evidence="10">
    <location>
        <begin position="689"/>
        <end position="735"/>
    </location>
</feature>
<dbReference type="InterPro" id="IPR001394">
    <property type="entry name" value="Peptidase_C19_UCH"/>
</dbReference>
<feature type="compositionally biased region" description="Polar residues" evidence="10">
    <location>
        <begin position="1407"/>
        <end position="1418"/>
    </location>
</feature>
<dbReference type="PROSITE" id="PS00972">
    <property type="entry name" value="USP_1"/>
    <property type="match status" value="1"/>
</dbReference>
<feature type="region of interest" description="Disordered" evidence="10">
    <location>
        <begin position="108"/>
        <end position="183"/>
    </location>
</feature>
<keyword evidence="13" id="KW-1185">Reference proteome</keyword>
<evidence type="ECO:0000256" key="10">
    <source>
        <dbReference type="SAM" id="MobiDB-lite"/>
    </source>
</evidence>
<feature type="compositionally biased region" description="Basic and acidic residues" evidence="10">
    <location>
        <begin position="1079"/>
        <end position="1088"/>
    </location>
</feature>
<dbReference type="Gene3D" id="3.90.70.10">
    <property type="entry name" value="Cysteine proteinases"/>
    <property type="match status" value="2"/>
</dbReference>
<dbReference type="PROSITE" id="PS50235">
    <property type="entry name" value="USP_3"/>
    <property type="match status" value="1"/>
</dbReference>
<proteinExistence type="inferred from homology"/>
<name>A7SHT5_NEMVE</name>
<gene>
    <name evidence="12" type="ORF">NEMVEDRAFT_v1g212486</name>
</gene>
<feature type="region of interest" description="Disordered" evidence="10">
    <location>
        <begin position="1432"/>
        <end position="1455"/>
    </location>
</feature>
<evidence type="ECO:0000256" key="1">
    <source>
        <dbReference type="ARBA" id="ARBA00000707"/>
    </source>
</evidence>
<dbReference type="InterPro" id="IPR036770">
    <property type="entry name" value="Ankyrin_rpt-contain_sf"/>
</dbReference>
<feature type="compositionally biased region" description="Polar residues" evidence="10">
    <location>
        <begin position="1350"/>
        <end position="1362"/>
    </location>
</feature>
<keyword evidence="6" id="KW-0378">Hydrolase</keyword>
<dbReference type="HOGENOM" id="CLU_239741_0_0_1"/>
<dbReference type="InParanoid" id="A7SHT5"/>
<dbReference type="Pfam" id="PF12796">
    <property type="entry name" value="Ank_2"/>
    <property type="match status" value="1"/>
</dbReference>
<dbReference type="EC" id="3.4.19.12" evidence="3"/>
<dbReference type="SUPFAM" id="SSF54001">
    <property type="entry name" value="Cysteine proteinases"/>
    <property type="match status" value="1"/>
</dbReference>
<feature type="domain" description="USP" evidence="11">
    <location>
        <begin position="394"/>
        <end position="1027"/>
    </location>
</feature>
<sequence length="1739" mass="196352">MASAKELLKPSSLGAFKELVETIEQSKQQRLAQEFRSEEELNNLKQTSSLVAKFQEEAVSEKQNRLSAELQAQEKDRLASDAWKIISALKKDKYSLELQIEKLKSEKEKSAQLVNGIESSSKTPAAITESKSSIDKNKQQRKNQAVATGYGKKRKEKDGNALGKKENERNQNQMDMGDSNIHNKIVEKNRYNFEKKSVTTGNKVESSLLRVGNNSQKQRHQTVSSDDTPGDLISIWSARPHQKTSVDGTDDNEEKISGTRRTKLETDSQCRGEKKVTEPRGILDEGLSSHFVTDRKCKPDERRRVRENLAANGDFDKHDDGRTAIGRFQAPTYDSRPSEKMSYTFGTAEPLRKSSLHRGKPVEKTRAKERYLEGVADDLNDSTKDLRDPQPGLCGLENLGNTCFMNAGLQCLFVIKPFQRFFLISMTYEKRYLLMFTGGGHKNQNATKHHDKSRFSECLGRLIDKVWSGCYLICEPSALYSLAQKYIPQLSGYSQHDCQEFLALFLEVLHQELNTAKPRMRRSLTNELCTKDAESWWSLYTDKNESIIVDTFQGQFRNKITCTACSHVSVTYQAFSFLSLPLASQKLQTFIVTFVGHAKMNSDKPRALRLRIYVRKPSTAMQVKRALVGLLPPDERPDLDTLILGVVSDGALLAILSDNETISPSKDKQNKYYAFEPVPPPLSLVSNCINTKDSDQTTKLRPNKDVIMDEPHRDPKQLGSRKHRDPDHLGSRKHKYDDYGAVGCAEGDVVDPSGRGRRREGRASFPEGLRCFDQFNLLRFHNIPVLFRHRTEDEDVGCLFSHPVVVTLPQRVTGHDLYGHLSRLLPGNNNKRHEITALPFTLHLVNYEGKNCSRCPPAKYCTGCCIVGNDVIDLRWNDHIAIQLTNLTRLEMDKMSRFSDHDSIRAKTSSSCKLQLQDCLRTFVDRYRHSNQKIMAPVDYPLEELDMREFMQSANSPRDSSLTNGEYVYDLIGCICHEGDHDSGHYKAYTRHGRNADWYLFDDHLVSKEFPGSSTNKTVYLLFYNKRSGSSLNASAIDDKLVQRLHQSVTEKKSAEPHLLKKQEIPAEYDVVTDPPPHSWKDMIDSKENSTSTPLERPKERRKSHQEKTKVEVVKEVKANAHAHNAEPAKCDCSQCDYLRGLEHQLKLSKKHTDSSDPSFDVQHISHRDPHEQQRDNPSCDHQEEQVIDENDKGPKHRRKRRGSSLVRASSSSPYRSGPYSDKAKPKIDRVSSKDSGERVPSRGQEEAKSERGVSARKEGRGGDQTATADGRHEEPLNQQRDVLFPIISSDSLDEVDSDQFQAGVTRRLSARLDHYETSSSSEETLVRDAATNTEQQQNKMRPQSHQRNSRNSINLSKLRSSPHQKDPKNAADFQPKTCSNHAKDSRDSINSRNLRDSRHLRDAQLVPSSGSNTLVSTTSVESAVQCNLLDHNNNLDENPEPVVSRKRTGVDSGVQVTLSDDEDLRRDNMMAERVTRVSASDPCIEISVDSETALVTQKLVLAVENEDIKRVLRLMQKGADPSLLIDGVSALHIAVAMTSSLGYHLTRLFLDAGADPNVRSVDGLTPVHVAAMWGKKECLKLLLSRGGNPYDEDDDGLTAIDLAKAFEQDTSADTSEYLSKLDEHYSSAINSDTLSEEPATSTDLSEMKYLPYLHGEDVDRQHGRRPRERIPDYVVHTPEPSLRLEGCGSWTKRARRRMKKSKLMRQLSGSVRRTSSSFMSRLRSVGEYLSTSSSSIRH</sequence>
<evidence type="ECO:0000259" key="11">
    <source>
        <dbReference type="PROSITE" id="PS50235"/>
    </source>
</evidence>
<dbReference type="PROSITE" id="PS50088">
    <property type="entry name" value="ANK_REPEAT"/>
    <property type="match status" value="2"/>
</dbReference>
<comment type="catalytic activity">
    <reaction evidence="1">
        <text>Thiol-dependent hydrolysis of ester, thioester, amide, peptide and isopeptide bonds formed by the C-terminal Gly of ubiquitin (a 76-residue protein attached to proteins as an intracellular targeting signal).</text>
        <dbReference type="EC" id="3.4.19.12"/>
    </reaction>
</comment>
<evidence type="ECO:0000256" key="5">
    <source>
        <dbReference type="ARBA" id="ARBA00022786"/>
    </source>
</evidence>
<keyword evidence="4" id="KW-0645">Protease</keyword>
<dbReference type="InterPro" id="IPR050185">
    <property type="entry name" value="Ub_carboxyl-term_hydrolase"/>
</dbReference>
<evidence type="ECO:0000256" key="3">
    <source>
        <dbReference type="ARBA" id="ARBA00012759"/>
    </source>
</evidence>
<evidence type="ECO:0000256" key="7">
    <source>
        <dbReference type="ARBA" id="ARBA00022807"/>
    </source>
</evidence>
<feature type="coiled-coil region" evidence="9">
    <location>
        <begin position="56"/>
        <end position="106"/>
    </location>
</feature>
<dbReference type="InterPro" id="IPR038765">
    <property type="entry name" value="Papain-like_cys_pep_sf"/>
</dbReference>
<feature type="region of interest" description="Disordered" evidence="10">
    <location>
        <begin position="1314"/>
        <end position="1418"/>
    </location>
</feature>
<feature type="compositionally biased region" description="Low complexity" evidence="10">
    <location>
        <begin position="1204"/>
        <end position="1221"/>
    </location>
</feature>
<dbReference type="SMART" id="SM00248">
    <property type="entry name" value="ANK"/>
    <property type="match status" value="2"/>
</dbReference>
<feature type="compositionally biased region" description="Polar residues" evidence="10">
    <location>
        <begin position="1331"/>
        <end position="1342"/>
    </location>
</feature>
<feature type="region of interest" description="Disordered" evidence="10">
    <location>
        <begin position="1149"/>
        <end position="1282"/>
    </location>
</feature>
<feature type="compositionally biased region" description="Basic and acidic residues" evidence="10">
    <location>
        <begin position="724"/>
        <end position="735"/>
    </location>
</feature>
<dbReference type="STRING" id="45351.A7SHT5"/>
<feature type="region of interest" description="Disordered" evidence="10">
    <location>
        <begin position="1066"/>
        <end position="1112"/>
    </location>
</feature>
<keyword evidence="8" id="KW-0040">ANK repeat</keyword>